<dbReference type="InterPro" id="IPR036098">
    <property type="entry name" value="Thymidylate_synthase_ThyX_sf"/>
</dbReference>
<keyword evidence="1" id="KW-0545">Nucleotide biosynthesis</keyword>
<dbReference type="SUPFAM" id="SSF69796">
    <property type="entry name" value="Thymidylate synthase-complementing protein Thy1"/>
    <property type="match status" value="1"/>
</dbReference>
<feature type="binding site" evidence="1">
    <location>
        <begin position="151"/>
        <end position="153"/>
    </location>
    <ligand>
        <name>FAD</name>
        <dbReference type="ChEBI" id="CHEBI:57692"/>
        <note>ligand shared between neighboring subunits</note>
    </ligand>
</feature>
<comment type="cofactor">
    <cofactor evidence="1">
        <name>FAD</name>
        <dbReference type="ChEBI" id="CHEBI:57692"/>
    </cofactor>
    <text evidence="1">Binds 4 FAD per tetramer. Each FAD binding site is formed by three monomers.</text>
</comment>
<feature type="active site" description="Involved in ionization of N3 of dUMP, leading to its activation" evidence="1">
    <location>
        <position position="162"/>
    </location>
</feature>
<comment type="function">
    <text evidence="1">Catalyzes the reductive methylation of 2'-deoxyuridine-5'-monophosphate (dUMP) to 2'-deoxythymidine-5'-monophosphate (dTMP) while utilizing 5,10-methylenetetrahydrofolate (mTHF) as the methyl donor, and NADPH and FADH(2) as the reductant.</text>
</comment>
<proteinExistence type="inferred from homology"/>
<name>A0AAX3BA69_9SPIR</name>
<evidence type="ECO:0000313" key="2">
    <source>
        <dbReference type="EMBL" id="URA09157.1"/>
    </source>
</evidence>
<keyword evidence="1" id="KW-0521">NADP</keyword>
<feature type="binding site" evidence="1">
    <location>
        <position position="49"/>
    </location>
    <ligand>
        <name>FAD</name>
        <dbReference type="ChEBI" id="CHEBI:57692"/>
        <note>ligand shared between neighboring subunits</note>
    </ligand>
</feature>
<dbReference type="EMBL" id="CP073355">
    <property type="protein sequence ID" value="URA09157.1"/>
    <property type="molecule type" value="Genomic_DNA"/>
</dbReference>
<sequence>MRITLLQYTPDPEKLIEYSARVCYLSHEKITPTSHEKFLPGLLKNGHLSVFEHASASFFIEGISRACSHQLVRHRLASFSQQSQRYVEESGFAYVTPPEIASSPESKKIYEETMSSIRQAYQKLVALGIKREDARFLLPNATETTLSMSANFREWLHVIDMRVSPHAQWEIRELLTLIWKELYAIAPVVFGLTYFENWSKDYEYKREVFSRHIQA</sequence>
<keyword evidence="1" id="KW-0285">Flavoprotein</keyword>
<keyword evidence="1 2" id="KW-0489">Methyltransferase</keyword>
<dbReference type="PANTHER" id="PTHR34934:SF1">
    <property type="entry name" value="FLAVIN-DEPENDENT THYMIDYLATE SYNTHASE"/>
    <property type="match status" value="1"/>
</dbReference>
<feature type="binding site" evidence="1">
    <location>
        <begin position="70"/>
        <end position="73"/>
    </location>
    <ligand>
        <name>dUMP</name>
        <dbReference type="ChEBI" id="CHEBI:246422"/>
        <note>ligand shared between dimeric partners</note>
    </ligand>
</feature>
<dbReference type="GO" id="GO:0004799">
    <property type="term" value="F:thymidylate synthase activity"/>
    <property type="evidence" value="ECO:0007669"/>
    <property type="project" value="TreeGrafter"/>
</dbReference>
<reference evidence="2" key="2">
    <citation type="submission" date="2022-06" db="EMBL/GenBank/DDBJ databases">
        <title>Thermospira aquatica gen. nov., sp. nov.</title>
        <authorList>
            <person name="Ben Ali Gam Z."/>
            <person name="Labat M."/>
        </authorList>
    </citation>
    <scope>NUCLEOTIDE SEQUENCE</scope>
    <source>
        <strain evidence="2">F1F22</strain>
    </source>
</reference>
<evidence type="ECO:0000313" key="3">
    <source>
        <dbReference type="Proteomes" id="UP001056539"/>
    </source>
</evidence>
<dbReference type="PROSITE" id="PS51331">
    <property type="entry name" value="THYX"/>
    <property type="match status" value="1"/>
</dbReference>
<keyword evidence="3" id="KW-1185">Reference proteome</keyword>
<dbReference type="GO" id="GO:0032259">
    <property type="term" value="P:methylation"/>
    <property type="evidence" value="ECO:0007669"/>
    <property type="project" value="UniProtKB-KW"/>
</dbReference>
<comment type="catalytic activity">
    <reaction evidence="1">
        <text>dUMP + (6R)-5,10-methylene-5,6,7,8-tetrahydrofolate + NADPH + H(+) = dTMP + (6S)-5,6,7,8-tetrahydrofolate + NADP(+)</text>
        <dbReference type="Rhea" id="RHEA:29043"/>
        <dbReference type="ChEBI" id="CHEBI:15378"/>
        <dbReference type="ChEBI" id="CHEBI:15636"/>
        <dbReference type="ChEBI" id="CHEBI:57453"/>
        <dbReference type="ChEBI" id="CHEBI:57783"/>
        <dbReference type="ChEBI" id="CHEBI:58349"/>
        <dbReference type="ChEBI" id="CHEBI:63528"/>
        <dbReference type="ChEBI" id="CHEBI:246422"/>
        <dbReference type="EC" id="2.1.1.148"/>
    </reaction>
</comment>
<accession>A0AAX3BA69</accession>
<dbReference type="GO" id="GO:0006235">
    <property type="term" value="P:dTTP biosynthetic process"/>
    <property type="evidence" value="ECO:0007669"/>
    <property type="project" value="UniProtKB-UniRule"/>
</dbReference>
<dbReference type="CDD" id="cd20175">
    <property type="entry name" value="ThyX"/>
    <property type="match status" value="1"/>
</dbReference>
<feature type="binding site" evidence="1">
    <location>
        <position position="157"/>
    </location>
    <ligand>
        <name>FAD</name>
        <dbReference type="ChEBI" id="CHEBI:57692"/>
        <note>ligand shared between neighboring subunits</note>
    </ligand>
</feature>
<organism evidence="2 3">
    <name type="scientific">Thermospira aquatica</name>
    <dbReference type="NCBI Taxonomy" id="2828656"/>
    <lineage>
        <taxon>Bacteria</taxon>
        <taxon>Pseudomonadati</taxon>
        <taxon>Spirochaetota</taxon>
        <taxon>Spirochaetia</taxon>
        <taxon>Brevinematales</taxon>
        <taxon>Thermospiraceae</taxon>
        <taxon>Thermospira</taxon>
    </lineage>
</organism>
<dbReference type="HAMAP" id="MF_01408">
    <property type="entry name" value="ThyX"/>
    <property type="match status" value="1"/>
</dbReference>
<feature type="binding site" description="in other chain" evidence="1">
    <location>
        <begin position="81"/>
        <end position="85"/>
    </location>
    <ligand>
        <name>dUMP</name>
        <dbReference type="ChEBI" id="CHEBI:246422"/>
        <note>ligand shared between dimeric partners</note>
    </ligand>
</feature>
<dbReference type="NCBIfam" id="TIGR02170">
    <property type="entry name" value="thyX"/>
    <property type="match status" value="1"/>
</dbReference>
<dbReference type="Pfam" id="PF02511">
    <property type="entry name" value="Thy1"/>
    <property type="match status" value="1"/>
</dbReference>
<dbReference type="Gene3D" id="3.30.1360.170">
    <property type="match status" value="1"/>
</dbReference>
<keyword evidence="1 2" id="KW-0808">Transferase</keyword>
<dbReference type="RefSeq" id="WP_271434283.1">
    <property type="nucleotide sequence ID" value="NZ_CP073355.1"/>
</dbReference>
<evidence type="ECO:0000256" key="1">
    <source>
        <dbReference type="HAMAP-Rule" id="MF_01408"/>
    </source>
</evidence>
<dbReference type="GO" id="GO:0050797">
    <property type="term" value="F:thymidylate synthase (FAD) activity"/>
    <property type="evidence" value="ECO:0007669"/>
    <property type="project" value="UniProtKB-UniRule"/>
</dbReference>
<comment type="similarity">
    <text evidence="1">Belongs to the thymidylate synthase ThyX family.</text>
</comment>
<reference evidence="2" key="1">
    <citation type="submission" date="2021-04" db="EMBL/GenBank/DDBJ databases">
        <authorList>
            <person name="Postec A."/>
        </authorList>
    </citation>
    <scope>NUCLEOTIDE SEQUENCE</scope>
    <source>
        <strain evidence="2">F1F22</strain>
    </source>
</reference>
<feature type="binding site" evidence="1">
    <location>
        <position position="81"/>
    </location>
    <ligand>
        <name>FAD</name>
        <dbReference type="ChEBI" id="CHEBI:57692"/>
        <note>ligand shared between neighboring subunits</note>
    </ligand>
</feature>
<dbReference type="InterPro" id="IPR003669">
    <property type="entry name" value="Thymidylate_synthase_ThyX"/>
</dbReference>
<feature type="binding site" evidence="1">
    <location>
        <position position="162"/>
    </location>
    <ligand>
        <name>dUMP</name>
        <dbReference type="ChEBI" id="CHEBI:246422"/>
        <note>ligand shared between dimeric partners</note>
    </ligand>
</feature>
<dbReference type="PANTHER" id="PTHR34934">
    <property type="entry name" value="FLAVIN-DEPENDENT THYMIDYLATE SYNTHASE"/>
    <property type="match status" value="1"/>
</dbReference>
<dbReference type="GO" id="GO:0050660">
    <property type="term" value="F:flavin adenine dinucleotide binding"/>
    <property type="evidence" value="ECO:0007669"/>
    <property type="project" value="UniProtKB-UniRule"/>
</dbReference>
<keyword evidence="1" id="KW-0274">FAD</keyword>
<dbReference type="Proteomes" id="UP001056539">
    <property type="component" value="Chromosome"/>
</dbReference>
<comment type="subunit">
    <text evidence="1">Homotetramer.</text>
</comment>
<feature type="binding site" evidence="1">
    <location>
        <begin position="73"/>
        <end position="75"/>
    </location>
    <ligand>
        <name>FAD</name>
        <dbReference type="ChEBI" id="CHEBI:57692"/>
        <note>ligand shared between neighboring subunits</note>
    </ligand>
</feature>
<feature type="binding site" description="in other chain" evidence="1">
    <location>
        <position position="135"/>
    </location>
    <ligand>
        <name>dUMP</name>
        <dbReference type="ChEBI" id="CHEBI:246422"/>
        <note>ligand shared between dimeric partners</note>
    </ligand>
</feature>
<dbReference type="EC" id="2.1.1.148" evidence="1"/>
<dbReference type="GO" id="GO:0006231">
    <property type="term" value="P:dTMP biosynthetic process"/>
    <property type="evidence" value="ECO:0007669"/>
    <property type="project" value="UniProtKB-UniRule"/>
</dbReference>
<dbReference type="AlphaFoldDB" id="A0AAX3BA69"/>
<gene>
    <name evidence="1 2" type="primary">thyX</name>
    <name evidence="2" type="ORF">KDW03_06505</name>
</gene>
<comment type="pathway">
    <text evidence="1">Pyrimidine metabolism; dTTP biosynthesis.</text>
</comment>
<dbReference type="GO" id="GO:0070402">
    <property type="term" value="F:NADPH binding"/>
    <property type="evidence" value="ECO:0007669"/>
    <property type="project" value="TreeGrafter"/>
</dbReference>
<dbReference type="KEGG" id="taqu:KDW03_06505"/>
<protein>
    <recommendedName>
        <fullName evidence="1">Flavin-dependent thymidylate synthase</fullName>
        <shortName evidence="1">FDTS</shortName>
        <ecNumber evidence="1">2.1.1.148</ecNumber>
    </recommendedName>
    <alternativeName>
        <fullName evidence="1">FAD-dependent thymidylate synthase</fullName>
    </alternativeName>
    <alternativeName>
        <fullName evidence="1">Thymidylate synthase ThyX</fullName>
        <shortName evidence="1">TS</shortName>
        <shortName evidence="1">TSase</shortName>
    </alternativeName>
</protein>